<dbReference type="RefSeq" id="WP_118889550.1">
    <property type="nucleotide sequence ID" value="NZ_PHUT01000007.1"/>
</dbReference>
<dbReference type="AlphaFoldDB" id="A0A417YGW4"/>
<name>A0A417YGW4_9BACI</name>
<evidence type="ECO:0000313" key="1">
    <source>
        <dbReference type="EMBL" id="RHW31992.1"/>
    </source>
</evidence>
<sequence>MSNDAYQDDRMRSDRGANFLDFIDVIKKLWEAAGRKGKITRNYTKEDVSDYPIITYHVVNRAPHPAFKEVKPRPRQTLYHPTDPNKYEEILGQKQLVCICFTLIAQSDDVADELMFDFEDFLFMYRSHFMGNGVSEMLFNAQGEDTTDSSHGVSLSKRKVYYDVTFDVNRVNYLNQIDQLAVKAGIQDKLKKNKEGYTW</sequence>
<proteinExistence type="predicted"/>
<organism evidence="1 2">
    <name type="scientific">Oceanobacillus profundus</name>
    <dbReference type="NCBI Taxonomy" id="372463"/>
    <lineage>
        <taxon>Bacteria</taxon>
        <taxon>Bacillati</taxon>
        <taxon>Bacillota</taxon>
        <taxon>Bacilli</taxon>
        <taxon>Bacillales</taxon>
        <taxon>Bacillaceae</taxon>
        <taxon>Oceanobacillus</taxon>
    </lineage>
</organism>
<dbReference type="EMBL" id="QWEH01000007">
    <property type="protein sequence ID" value="RHW31992.1"/>
    <property type="molecule type" value="Genomic_DNA"/>
</dbReference>
<dbReference type="Proteomes" id="UP000285456">
    <property type="component" value="Unassembled WGS sequence"/>
</dbReference>
<comment type="caution">
    <text evidence="1">The sequence shown here is derived from an EMBL/GenBank/DDBJ whole genome shotgun (WGS) entry which is preliminary data.</text>
</comment>
<gene>
    <name evidence="1" type="ORF">D1B32_12200</name>
</gene>
<reference evidence="1 2" key="1">
    <citation type="journal article" date="2007" name="Int. J. Syst. Evol. Microbiol.">
        <title>Oceanobacillus profundus sp. nov., isolated from a deep-sea sediment core.</title>
        <authorList>
            <person name="Kim Y.G."/>
            <person name="Choi D.H."/>
            <person name="Hyun S."/>
            <person name="Cho B.C."/>
        </authorList>
    </citation>
    <scope>NUCLEOTIDE SEQUENCE [LARGE SCALE GENOMIC DNA]</scope>
    <source>
        <strain evidence="1 2">DSM 18246</strain>
    </source>
</reference>
<evidence type="ECO:0000313" key="2">
    <source>
        <dbReference type="Proteomes" id="UP000285456"/>
    </source>
</evidence>
<accession>A0A417YGW4</accession>
<dbReference type="OrthoDB" id="2988967at2"/>
<protein>
    <submittedName>
        <fullName evidence="1">Uncharacterized protein</fullName>
    </submittedName>
</protein>
<keyword evidence="2" id="KW-1185">Reference proteome</keyword>